<dbReference type="InterPro" id="IPR011701">
    <property type="entry name" value="MFS"/>
</dbReference>
<reference evidence="9 10" key="1">
    <citation type="submission" date="2023-09" db="EMBL/GenBank/DDBJ databases">
        <title>Streptomyces sp. nov.: A antagonism against Alternaria gaisen Producing Streptochlin, Isolated from Tamarix root soil.</title>
        <authorList>
            <person name="Chen Y."/>
        </authorList>
    </citation>
    <scope>NUCLEOTIDE SEQUENCE [LARGE SCALE GENOMIC DNA]</scope>
    <source>
        <strain evidence="9 10">TRM76323</strain>
    </source>
</reference>
<evidence type="ECO:0000256" key="4">
    <source>
        <dbReference type="ARBA" id="ARBA00022989"/>
    </source>
</evidence>
<evidence type="ECO:0000256" key="1">
    <source>
        <dbReference type="ARBA" id="ARBA00004651"/>
    </source>
</evidence>
<feature type="domain" description="Major facilitator superfamily (MFS) profile" evidence="8">
    <location>
        <begin position="8"/>
        <end position="385"/>
    </location>
</feature>
<feature type="transmembrane region" description="Helical" evidence="7">
    <location>
        <begin position="43"/>
        <end position="62"/>
    </location>
</feature>
<dbReference type="PANTHER" id="PTHR43124:SF10">
    <property type="entry name" value="PURINE EFFLUX PUMP PBUE"/>
    <property type="match status" value="1"/>
</dbReference>
<dbReference type="CDD" id="cd17324">
    <property type="entry name" value="MFS_NepI_like"/>
    <property type="match status" value="1"/>
</dbReference>
<dbReference type="PROSITE" id="PS50850">
    <property type="entry name" value="MFS"/>
    <property type="match status" value="1"/>
</dbReference>
<keyword evidence="4 7" id="KW-1133">Transmembrane helix</keyword>
<accession>A0ABU3QE55</accession>
<dbReference type="EMBL" id="JAWCTQ010000002">
    <property type="protein sequence ID" value="MDT9681033.1"/>
    <property type="molecule type" value="Genomic_DNA"/>
</dbReference>
<dbReference type="InterPro" id="IPR036259">
    <property type="entry name" value="MFS_trans_sf"/>
</dbReference>
<dbReference type="InterPro" id="IPR050189">
    <property type="entry name" value="MFS_Efflux_Transporters"/>
</dbReference>
<dbReference type="Pfam" id="PF07690">
    <property type="entry name" value="MFS_1"/>
    <property type="match status" value="1"/>
</dbReference>
<comment type="subcellular location">
    <subcellularLocation>
        <location evidence="1">Cell membrane</location>
        <topology evidence="1">Multi-pass membrane protein</topology>
    </subcellularLocation>
</comment>
<feature type="transmembrane region" description="Helical" evidence="7">
    <location>
        <begin position="237"/>
        <end position="256"/>
    </location>
</feature>
<feature type="transmembrane region" description="Helical" evidence="7">
    <location>
        <begin position="74"/>
        <end position="97"/>
    </location>
</feature>
<evidence type="ECO:0000256" key="5">
    <source>
        <dbReference type="ARBA" id="ARBA00023136"/>
    </source>
</evidence>
<feature type="region of interest" description="Disordered" evidence="6">
    <location>
        <begin position="381"/>
        <end position="402"/>
    </location>
</feature>
<dbReference type="RefSeq" id="WP_315876025.1">
    <property type="nucleotide sequence ID" value="NZ_JAWCTQ010000002.1"/>
</dbReference>
<feature type="transmembrane region" description="Helical" evidence="7">
    <location>
        <begin position="268"/>
        <end position="286"/>
    </location>
</feature>
<evidence type="ECO:0000259" key="8">
    <source>
        <dbReference type="PROSITE" id="PS50850"/>
    </source>
</evidence>
<evidence type="ECO:0000256" key="2">
    <source>
        <dbReference type="ARBA" id="ARBA00022475"/>
    </source>
</evidence>
<dbReference type="Proteomes" id="UP001250181">
    <property type="component" value="Unassembled WGS sequence"/>
</dbReference>
<sequence>MKNTTPPVLWLLAVGAFAIGTDAFVIAGVLPEIADDLRVSPGAAGQLITVFSLTYALFAPVSATITGSLSRRTVLAYGLGVFIVGNVVSALGDSYAWVAAGRFVAALGAASYTPQASAAAASLVPEERRGRALGIVIGGLTVATALGVPIGTWIGGLAGWRATLWAVAALGAVALLGALMLPRLAPAGRHPLAERLSGLRNPAVLITLSVTLLAVTSEHVVYTYIGPVLQDTTHGGRALSVLLFVFGVGAVAGNAVAGIATDRLGNRAVLLLAVGGMAVDLALLPLWSGSLIGAGVALFVWGATGWMYLVPQQHRLLSLSEASGPFTVALNSSALYLGIAIGGAVGGLLVNAWGPESTAVPAFVLAAVAVAVAALTYGRPTPTGPARETRSDPARQGVSDDD</sequence>
<evidence type="ECO:0000256" key="3">
    <source>
        <dbReference type="ARBA" id="ARBA00022692"/>
    </source>
</evidence>
<feature type="transmembrane region" description="Helical" evidence="7">
    <location>
        <begin position="162"/>
        <end position="182"/>
    </location>
</feature>
<evidence type="ECO:0000313" key="9">
    <source>
        <dbReference type="EMBL" id="MDT9681033.1"/>
    </source>
</evidence>
<keyword evidence="10" id="KW-1185">Reference proteome</keyword>
<feature type="transmembrane region" description="Helical" evidence="7">
    <location>
        <begin position="292"/>
        <end position="310"/>
    </location>
</feature>
<keyword evidence="2" id="KW-1003">Cell membrane</keyword>
<proteinExistence type="predicted"/>
<feature type="transmembrane region" description="Helical" evidence="7">
    <location>
        <begin position="203"/>
        <end position="225"/>
    </location>
</feature>
<dbReference type="SUPFAM" id="SSF103473">
    <property type="entry name" value="MFS general substrate transporter"/>
    <property type="match status" value="1"/>
</dbReference>
<keyword evidence="3 7" id="KW-0812">Transmembrane</keyword>
<protein>
    <submittedName>
        <fullName evidence="9">MFS transporter</fullName>
    </submittedName>
</protein>
<evidence type="ECO:0000256" key="7">
    <source>
        <dbReference type="SAM" id="Phobius"/>
    </source>
</evidence>
<keyword evidence="5 7" id="KW-0472">Membrane</keyword>
<gene>
    <name evidence="9" type="ORF">RND61_02890</name>
</gene>
<feature type="transmembrane region" description="Helical" evidence="7">
    <location>
        <begin position="132"/>
        <end position="156"/>
    </location>
</feature>
<name>A0ABU3QE55_9ACTN</name>
<feature type="transmembrane region" description="Helical" evidence="7">
    <location>
        <begin position="359"/>
        <end position="377"/>
    </location>
</feature>
<organism evidence="9 10">
    <name type="scientific">Streptomyces tamarix</name>
    <dbReference type="NCBI Taxonomy" id="3078565"/>
    <lineage>
        <taxon>Bacteria</taxon>
        <taxon>Bacillati</taxon>
        <taxon>Actinomycetota</taxon>
        <taxon>Actinomycetes</taxon>
        <taxon>Kitasatosporales</taxon>
        <taxon>Streptomycetaceae</taxon>
        <taxon>Streptomyces</taxon>
    </lineage>
</organism>
<comment type="caution">
    <text evidence="9">The sequence shown here is derived from an EMBL/GenBank/DDBJ whole genome shotgun (WGS) entry which is preliminary data.</text>
</comment>
<dbReference type="InterPro" id="IPR020846">
    <property type="entry name" value="MFS_dom"/>
</dbReference>
<evidence type="ECO:0000313" key="10">
    <source>
        <dbReference type="Proteomes" id="UP001250181"/>
    </source>
</evidence>
<dbReference type="Gene3D" id="1.20.1250.20">
    <property type="entry name" value="MFS general substrate transporter like domains"/>
    <property type="match status" value="1"/>
</dbReference>
<dbReference type="PANTHER" id="PTHR43124">
    <property type="entry name" value="PURINE EFFLUX PUMP PBUE"/>
    <property type="match status" value="1"/>
</dbReference>
<feature type="transmembrane region" description="Helical" evidence="7">
    <location>
        <begin position="103"/>
        <end position="125"/>
    </location>
</feature>
<evidence type="ECO:0000256" key="6">
    <source>
        <dbReference type="SAM" id="MobiDB-lite"/>
    </source>
</evidence>